<dbReference type="AlphaFoldDB" id="A0A835HHB8"/>
<dbReference type="GO" id="GO:0006351">
    <property type="term" value="P:DNA-templated transcription"/>
    <property type="evidence" value="ECO:0007669"/>
    <property type="project" value="InterPro"/>
</dbReference>
<comment type="caution">
    <text evidence="2">The sequence shown here is derived from an EMBL/GenBank/DDBJ whole genome shotgun (WGS) entry which is preliminary data.</text>
</comment>
<dbReference type="OrthoDB" id="360521at2759"/>
<sequence length="593" mass="67639">MATRQVVVRCNYKTTVKDPGVKGVLIMMEDRIIFTPNDPTSVKLTIGLESVQKQLFNRKGNHKEALLNLILDTAINGGRCIFEFENFSERDVCCEFISKFLTNKLQSKKSCRKDPKPISEIFSDEQLSTAEMDFRMKLLEENNELQKLHKQFVLSGVLSESEFWVTRKELLSTEASKALKQRVGFKSAMITDINPVLDGRSNKVTFNLTPEIIDQIFAEKPAVHKAYLKFVPYKFSEVEFWRKYCRAKYLYRESNVAAVVAAADDDEVIASFFKGDETLANDSRRKLRRVDPTLDMEADQGDDYMHHDESKGAIGLECDEYNLSHNLNRHAAVVLQGRAEHVALGNTWTVAAEALSRSKQAGLDESATQAARMEMVYRMVAIEDLQDPHHKLPFAPLSIKDPRQYYDSQHANAVRNVGDAEFSTKPISHDLNTQHTCGSLKNLILDMRENGFSDPVVMPDVALKVLKDLTQHHSSTKYHIIGKSPQENVLDRLPEENKKEVLHHSASTQELLKHFWSSYPITTSYHYTKVSRLIDAMSEIYLKLQGIKESVQSDFRHQISQLVQPMLHALDTAFGHYDTHTQNRGLERPNKYA</sequence>
<dbReference type="PROSITE" id="PS50858">
    <property type="entry name" value="BSD"/>
    <property type="match status" value="2"/>
</dbReference>
<keyword evidence="3" id="KW-1185">Reference proteome</keyword>
<dbReference type="PANTHER" id="PTHR12856">
    <property type="entry name" value="TRANSCRIPTION INITIATION FACTOR IIH-RELATED"/>
    <property type="match status" value="1"/>
</dbReference>
<dbReference type="SUPFAM" id="SSF50729">
    <property type="entry name" value="PH domain-like"/>
    <property type="match status" value="1"/>
</dbReference>
<reference evidence="2 3" key="1">
    <citation type="submission" date="2020-10" db="EMBL/GenBank/DDBJ databases">
        <title>The Coptis chinensis genome and diversification of protoberbering-type alkaloids.</title>
        <authorList>
            <person name="Wang B."/>
            <person name="Shu S."/>
            <person name="Song C."/>
            <person name="Liu Y."/>
        </authorList>
    </citation>
    <scope>NUCLEOTIDE SEQUENCE [LARGE SCALE GENOMIC DNA]</scope>
    <source>
        <strain evidence="2">HL-2020</strain>
        <tissue evidence="2">Leaf</tissue>
    </source>
</reference>
<name>A0A835HHB8_9MAGN</name>
<feature type="domain" description="BSD" evidence="1">
    <location>
        <begin position="200"/>
        <end position="252"/>
    </location>
</feature>
<dbReference type="InterPro" id="IPR035925">
    <property type="entry name" value="BSD_dom_sf"/>
</dbReference>
<dbReference type="EMBL" id="JADFTS010000006">
    <property type="protein sequence ID" value="KAF9599701.1"/>
    <property type="molecule type" value="Genomic_DNA"/>
</dbReference>
<evidence type="ECO:0000259" key="1">
    <source>
        <dbReference type="PROSITE" id="PS50858"/>
    </source>
</evidence>
<accession>A0A835HHB8</accession>
<dbReference type="SUPFAM" id="SSF140383">
    <property type="entry name" value="BSD domain-like"/>
    <property type="match status" value="2"/>
</dbReference>
<dbReference type="Gene3D" id="6.10.140.1200">
    <property type="match status" value="1"/>
</dbReference>
<dbReference type="GO" id="GO:0000439">
    <property type="term" value="C:transcription factor TFIIH core complex"/>
    <property type="evidence" value="ECO:0007669"/>
    <property type="project" value="InterPro"/>
</dbReference>
<dbReference type="SMART" id="SM00751">
    <property type="entry name" value="BSD"/>
    <property type="match status" value="2"/>
</dbReference>
<protein>
    <recommendedName>
        <fullName evidence="1">BSD domain-containing protein</fullName>
    </recommendedName>
</protein>
<feature type="domain" description="BSD" evidence="1">
    <location>
        <begin position="124"/>
        <end position="175"/>
    </location>
</feature>
<dbReference type="Pfam" id="PF03909">
    <property type="entry name" value="BSD"/>
    <property type="match status" value="1"/>
</dbReference>
<dbReference type="GO" id="GO:0006289">
    <property type="term" value="P:nucleotide-excision repair"/>
    <property type="evidence" value="ECO:0007669"/>
    <property type="project" value="InterPro"/>
</dbReference>
<proteinExistence type="predicted"/>
<evidence type="ECO:0000313" key="3">
    <source>
        <dbReference type="Proteomes" id="UP000631114"/>
    </source>
</evidence>
<dbReference type="InterPro" id="IPR027079">
    <property type="entry name" value="Tfb1/GTF2H1"/>
</dbReference>
<dbReference type="InterPro" id="IPR005607">
    <property type="entry name" value="BSD_dom"/>
</dbReference>
<gene>
    <name evidence="2" type="ORF">IFM89_001647</name>
</gene>
<evidence type="ECO:0000313" key="2">
    <source>
        <dbReference type="EMBL" id="KAF9599701.1"/>
    </source>
</evidence>
<organism evidence="2 3">
    <name type="scientific">Coptis chinensis</name>
    <dbReference type="NCBI Taxonomy" id="261450"/>
    <lineage>
        <taxon>Eukaryota</taxon>
        <taxon>Viridiplantae</taxon>
        <taxon>Streptophyta</taxon>
        <taxon>Embryophyta</taxon>
        <taxon>Tracheophyta</taxon>
        <taxon>Spermatophyta</taxon>
        <taxon>Magnoliopsida</taxon>
        <taxon>Ranunculales</taxon>
        <taxon>Ranunculaceae</taxon>
        <taxon>Coptidoideae</taxon>
        <taxon>Coptis</taxon>
    </lineage>
</organism>
<dbReference type="Proteomes" id="UP000631114">
    <property type="component" value="Unassembled WGS sequence"/>
</dbReference>